<evidence type="ECO:0000313" key="3">
    <source>
        <dbReference type="EMBL" id="KAL3231782.1"/>
    </source>
</evidence>
<gene>
    <name evidence="3" type="ORF">RNJ44_00317</name>
</gene>
<sequence>MNPLIAKWMRVYLKCYLNLVLCHRNVYPRSSFTFTTYHGFNLPQYMPITRHSGLNDYIEEFIMDIMGKLEHVYRLNICVVAKETGWCVERYVLDFGEFQHGEEPAGISAADEVDVYNEFRSSLNSLIIYMEKLVKIRDDTVIFDLIIDTVEMNLGTKMVTDPNRTFSPEEVTEFERDNSWVKYYQDQNLPDPVETSGFYKPKLKLTSLVGCEWGSIRIQQFNERLLMPNKGLSQVYHDEGIAENSELTLGSLT</sequence>
<proteinExistence type="inferred from homology"/>
<evidence type="ECO:0000256" key="1">
    <source>
        <dbReference type="ARBA" id="ARBA00010348"/>
    </source>
</evidence>
<dbReference type="Gene3D" id="3.30.900.10">
    <property type="entry name" value="HORMA domain"/>
    <property type="match status" value="1"/>
</dbReference>
<name>A0ABR4NTK9_9SACH</name>
<dbReference type="PANTHER" id="PTHR11842">
    <property type="entry name" value="MITOTIC SPINDLE ASSEMBLY CHECKPOINT PROTEIN MAD2"/>
    <property type="match status" value="1"/>
</dbReference>
<dbReference type="Proteomes" id="UP001623330">
    <property type="component" value="Unassembled WGS sequence"/>
</dbReference>
<evidence type="ECO:0000313" key="4">
    <source>
        <dbReference type="Proteomes" id="UP001623330"/>
    </source>
</evidence>
<dbReference type="PANTHER" id="PTHR11842:SF10">
    <property type="entry name" value="MITOTIC SPINDLE ASSEMBLY CHECKPOINT PROTEIN MAD2B"/>
    <property type="match status" value="1"/>
</dbReference>
<feature type="domain" description="HORMA" evidence="2">
    <location>
        <begin position="3"/>
        <end position="209"/>
    </location>
</feature>
<accession>A0ABR4NTK9</accession>
<organism evidence="3 4">
    <name type="scientific">Nakaseomyces bracarensis</name>
    <dbReference type="NCBI Taxonomy" id="273131"/>
    <lineage>
        <taxon>Eukaryota</taxon>
        <taxon>Fungi</taxon>
        <taxon>Dikarya</taxon>
        <taxon>Ascomycota</taxon>
        <taxon>Saccharomycotina</taxon>
        <taxon>Saccharomycetes</taxon>
        <taxon>Saccharomycetales</taxon>
        <taxon>Saccharomycetaceae</taxon>
        <taxon>Nakaseomyces</taxon>
    </lineage>
</organism>
<protein>
    <submittedName>
        <fullName evidence="3">DNA polymerase zeta processivity subunit</fullName>
    </submittedName>
</protein>
<evidence type="ECO:0000259" key="2">
    <source>
        <dbReference type="PROSITE" id="PS50815"/>
    </source>
</evidence>
<dbReference type="EMBL" id="JBEVYD010000006">
    <property type="protein sequence ID" value="KAL3231782.1"/>
    <property type="molecule type" value="Genomic_DNA"/>
</dbReference>
<comment type="caution">
    <text evidence="3">The sequence shown here is derived from an EMBL/GenBank/DDBJ whole genome shotgun (WGS) entry which is preliminary data.</text>
</comment>
<dbReference type="InterPro" id="IPR003511">
    <property type="entry name" value="HORMA_dom"/>
</dbReference>
<dbReference type="InterPro" id="IPR036570">
    <property type="entry name" value="HORMA_dom_sf"/>
</dbReference>
<reference evidence="3 4" key="1">
    <citation type="submission" date="2024-05" db="EMBL/GenBank/DDBJ databases">
        <title>Long read based assembly of the Candida bracarensis genome reveals expanded adhesin content.</title>
        <authorList>
            <person name="Marcet-Houben M."/>
            <person name="Ksiezopolska E."/>
            <person name="Gabaldon T."/>
        </authorList>
    </citation>
    <scope>NUCLEOTIDE SEQUENCE [LARGE SCALE GENOMIC DNA]</scope>
    <source>
        <strain evidence="3 4">CBM6</strain>
    </source>
</reference>
<comment type="similarity">
    <text evidence="1">Belongs to the MAD2 family.</text>
</comment>
<keyword evidence="4" id="KW-1185">Reference proteome</keyword>
<dbReference type="SUPFAM" id="SSF56019">
    <property type="entry name" value="The spindle assembly checkpoint protein mad2"/>
    <property type="match status" value="1"/>
</dbReference>
<dbReference type="InterPro" id="IPR045091">
    <property type="entry name" value="Mad2-like"/>
</dbReference>
<dbReference type="PROSITE" id="PS50815">
    <property type="entry name" value="HORMA"/>
    <property type="match status" value="1"/>
</dbReference>